<evidence type="ECO:0000313" key="2">
    <source>
        <dbReference type="Proteomes" id="UP001283361"/>
    </source>
</evidence>
<protein>
    <submittedName>
        <fullName evidence="1">Uncharacterized protein</fullName>
    </submittedName>
</protein>
<sequence>MMYNLGFELALREDTVAVKEAAEGELNGARQNTSLTLQLRGKDQASKQPIKLRSIVESLASAITKAISLECPPQSHLKIKRKRHPFSV</sequence>
<dbReference type="Proteomes" id="UP001283361">
    <property type="component" value="Unassembled WGS sequence"/>
</dbReference>
<gene>
    <name evidence="1" type="ORF">RRG08_000605</name>
</gene>
<proteinExistence type="predicted"/>
<dbReference type="EMBL" id="JAWDGP010006684">
    <property type="protein sequence ID" value="KAK3736858.1"/>
    <property type="molecule type" value="Genomic_DNA"/>
</dbReference>
<reference evidence="1" key="1">
    <citation type="journal article" date="2023" name="G3 (Bethesda)">
        <title>A reference genome for the long-term kleptoplast-retaining sea slug Elysia crispata morphotype clarki.</title>
        <authorList>
            <person name="Eastman K.E."/>
            <person name="Pendleton A.L."/>
            <person name="Shaikh M.A."/>
            <person name="Suttiyut T."/>
            <person name="Ogas R."/>
            <person name="Tomko P."/>
            <person name="Gavelis G."/>
            <person name="Widhalm J.R."/>
            <person name="Wisecaver J.H."/>
        </authorList>
    </citation>
    <scope>NUCLEOTIDE SEQUENCE</scope>
    <source>
        <strain evidence="1">ECLA1</strain>
    </source>
</reference>
<comment type="caution">
    <text evidence="1">The sequence shown here is derived from an EMBL/GenBank/DDBJ whole genome shotgun (WGS) entry which is preliminary data.</text>
</comment>
<accession>A0AAE0Y982</accession>
<organism evidence="1 2">
    <name type="scientific">Elysia crispata</name>
    <name type="common">lettuce slug</name>
    <dbReference type="NCBI Taxonomy" id="231223"/>
    <lineage>
        <taxon>Eukaryota</taxon>
        <taxon>Metazoa</taxon>
        <taxon>Spiralia</taxon>
        <taxon>Lophotrochozoa</taxon>
        <taxon>Mollusca</taxon>
        <taxon>Gastropoda</taxon>
        <taxon>Heterobranchia</taxon>
        <taxon>Euthyneura</taxon>
        <taxon>Panpulmonata</taxon>
        <taxon>Sacoglossa</taxon>
        <taxon>Placobranchoidea</taxon>
        <taxon>Plakobranchidae</taxon>
        <taxon>Elysia</taxon>
    </lineage>
</organism>
<evidence type="ECO:0000313" key="1">
    <source>
        <dbReference type="EMBL" id="KAK3736858.1"/>
    </source>
</evidence>
<name>A0AAE0Y982_9GAST</name>
<keyword evidence="2" id="KW-1185">Reference proteome</keyword>
<dbReference type="AlphaFoldDB" id="A0AAE0Y982"/>